<reference evidence="2 3" key="1">
    <citation type="submission" date="2018-03" db="EMBL/GenBank/DDBJ databases">
        <authorList>
            <person name="Keele B.F."/>
        </authorList>
    </citation>
    <scope>NUCLEOTIDE SEQUENCE [LARGE SCALE GENOMIC DNA]</scope>
    <source>
        <strain evidence="2 3">CECT 8504</strain>
    </source>
</reference>
<evidence type="ECO:0000313" key="2">
    <source>
        <dbReference type="EMBL" id="SPJ22846.1"/>
    </source>
</evidence>
<evidence type="ECO:0000313" key="3">
    <source>
        <dbReference type="Proteomes" id="UP000244912"/>
    </source>
</evidence>
<protein>
    <recommendedName>
        <fullName evidence="1">Pyrroloquinoline quinone-dependent pyranose dehydrogenase beta-propeller domain-containing protein</fullName>
    </recommendedName>
</protein>
<dbReference type="AlphaFoldDB" id="A0A2R8BRY4"/>
<dbReference type="Pfam" id="PF22807">
    <property type="entry name" value="TrAA12"/>
    <property type="match status" value="2"/>
</dbReference>
<feature type="domain" description="Pyrroloquinoline quinone-dependent pyranose dehydrogenase beta-propeller" evidence="1">
    <location>
        <begin position="147"/>
        <end position="272"/>
    </location>
</feature>
<organism evidence="2 3">
    <name type="scientific">Palleronia abyssalis</name>
    <dbReference type="NCBI Taxonomy" id="1501240"/>
    <lineage>
        <taxon>Bacteria</taxon>
        <taxon>Pseudomonadati</taxon>
        <taxon>Pseudomonadota</taxon>
        <taxon>Alphaproteobacteria</taxon>
        <taxon>Rhodobacterales</taxon>
        <taxon>Roseobacteraceae</taxon>
        <taxon>Palleronia</taxon>
    </lineage>
</organism>
<dbReference type="PANTHER" id="PTHR33546">
    <property type="entry name" value="LARGE, MULTIFUNCTIONAL SECRETED PROTEIN-RELATED"/>
    <property type="match status" value="1"/>
</dbReference>
<keyword evidence="3" id="KW-1185">Reference proteome</keyword>
<dbReference type="Proteomes" id="UP000244912">
    <property type="component" value="Unassembled WGS sequence"/>
</dbReference>
<dbReference type="InterPro" id="IPR011042">
    <property type="entry name" value="6-blade_b-propeller_TolB-like"/>
</dbReference>
<name>A0A2R8BRY4_9RHOB</name>
<dbReference type="PANTHER" id="PTHR33546:SF1">
    <property type="entry name" value="LARGE, MULTIFUNCTIONAL SECRETED PROTEIN"/>
    <property type="match status" value="1"/>
</dbReference>
<proteinExistence type="predicted"/>
<accession>A0A2R8BRY4</accession>
<dbReference type="OrthoDB" id="9770043at2"/>
<dbReference type="EMBL" id="ONZF01000001">
    <property type="protein sequence ID" value="SPJ22846.1"/>
    <property type="molecule type" value="Genomic_DNA"/>
</dbReference>
<dbReference type="RefSeq" id="WP_108892683.1">
    <property type="nucleotide sequence ID" value="NZ_ONZF01000001.1"/>
</dbReference>
<dbReference type="Gene3D" id="2.120.10.30">
    <property type="entry name" value="TolB, C-terminal domain"/>
    <property type="match status" value="1"/>
</dbReference>
<evidence type="ECO:0000259" key="1">
    <source>
        <dbReference type="Pfam" id="PF22807"/>
    </source>
</evidence>
<dbReference type="InterPro" id="IPR054539">
    <property type="entry name" value="Beta-prop_PDH"/>
</dbReference>
<dbReference type="SUPFAM" id="SSF50952">
    <property type="entry name" value="Soluble quinoprotein glucose dehydrogenase"/>
    <property type="match status" value="1"/>
</dbReference>
<dbReference type="InterPro" id="IPR011041">
    <property type="entry name" value="Quinoprot_gluc/sorb_DH_b-prop"/>
</dbReference>
<sequence>MKALFLGILLSACAATPPAPLDTTVGPDPTLPDPSQSFLPTVNIATATGWPDGQMPRAASGLYVNAFATGLDHPRWMHVLPNGDVLVAESNKQPSGVGGLRGLAERLIMGRAGAEVPSADRISLLRDADRDGVAEGRMILMDGLTSPFGMAVMDGYLYVANTDALVRVAFRPGQTEVGAPEHVIDLPSGTPNRHWTKGLLARSGDLYVSVGSNSDHAENGMDAEQGRAAIWRITPDGQAVLFATGLRNPVGMDVEPETGRIWAVVNERDELGDNLVPDYLTSVQAGGWYGWPYIYWQDRPDPRVDQVGRPETPVIRPEYALGAHVAPLGLTFAKGAALGHGSGAYVGLHGSWNRVPASGYEVTFIPFVNGAPTGAPKTILSGFRVDGDALGRPVGVEIATDGALLVADDVGNTIWRVSR</sequence>
<gene>
    <name evidence="2" type="ORF">PAA8504_00645</name>
</gene>
<feature type="domain" description="Pyrroloquinoline quinone-dependent pyranose dehydrogenase beta-propeller" evidence="1">
    <location>
        <begin position="314"/>
        <end position="417"/>
    </location>
</feature>